<keyword evidence="2" id="KW-1185">Reference proteome</keyword>
<accession>A0A7W7R007</accession>
<dbReference type="Proteomes" id="UP000540506">
    <property type="component" value="Unassembled WGS sequence"/>
</dbReference>
<gene>
    <name evidence="1" type="ORF">FHR34_001249</name>
</gene>
<evidence type="ECO:0000313" key="1">
    <source>
        <dbReference type="EMBL" id="MBB4922256.1"/>
    </source>
</evidence>
<name>A0A7W7R007_KITKI</name>
<proteinExistence type="predicted"/>
<protein>
    <submittedName>
        <fullName evidence="1">Uncharacterized protein</fullName>
    </submittedName>
</protein>
<dbReference type="RefSeq" id="WP_184934459.1">
    <property type="nucleotide sequence ID" value="NZ_JACHJV010000001.1"/>
</dbReference>
<reference evidence="1 2" key="1">
    <citation type="submission" date="2020-08" db="EMBL/GenBank/DDBJ databases">
        <title>Sequencing the genomes of 1000 actinobacteria strains.</title>
        <authorList>
            <person name="Klenk H.-P."/>
        </authorList>
    </citation>
    <scope>NUCLEOTIDE SEQUENCE [LARGE SCALE GENOMIC DNA]</scope>
    <source>
        <strain evidence="1 2">DSM 41654</strain>
    </source>
</reference>
<organism evidence="1 2">
    <name type="scientific">Kitasatospora kifunensis</name>
    <name type="common">Streptomyces kifunensis</name>
    <dbReference type="NCBI Taxonomy" id="58351"/>
    <lineage>
        <taxon>Bacteria</taxon>
        <taxon>Bacillati</taxon>
        <taxon>Actinomycetota</taxon>
        <taxon>Actinomycetes</taxon>
        <taxon>Kitasatosporales</taxon>
        <taxon>Streptomycetaceae</taxon>
        <taxon>Kitasatospora</taxon>
    </lineage>
</organism>
<comment type="caution">
    <text evidence="1">The sequence shown here is derived from an EMBL/GenBank/DDBJ whole genome shotgun (WGS) entry which is preliminary data.</text>
</comment>
<evidence type="ECO:0000313" key="2">
    <source>
        <dbReference type="Proteomes" id="UP000540506"/>
    </source>
</evidence>
<dbReference type="AlphaFoldDB" id="A0A7W7R007"/>
<dbReference type="EMBL" id="JACHJV010000001">
    <property type="protein sequence ID" value="MBB4922256.1"/>
    <property type="molecule type" value="Genomic_DNA"/>
</dbReference>
<sequence>MTSHDDPARALDAPFTLPDDWDPIPGTCSRCGTDAWLGETRWWHDKEPCRSRGRTADFLPD</sequence>